<dbReference type="Gene3D" id="3.30.1340.30">
    <property type="match status" value="1"/>
</dbReference>
<feature type="domain" description="BON" evidence="3">
    <location>
        <begin position="52"/>
        <end position="121"/>
    </location>
</feature>
<reference evidence="4" key="1">
    <citation type="submission" date="2022-09" db="EMBL/GenBank/DDBJ databases">
        <title>Tahibacter sp. nov., isolated from a fresh water.</title>
        <authorList>
            <person name="Baek J.H."/>
            <person name="Lee J.K."/>
            <person name="Kim J.M."/>
            <person name="Jeon C.O."/>
        </authorList>
    </citation>
    <scope>NUCLEOTIDE SEQUENCE</scope>
    <source>
        <strain evidence="4">W38</strain>
    </source>
</reference>
<name>A0ABY6BGR9_9GAMM</name>
<dbReference type="PROSITE" id="PS50914">
    <property type="entry name" value="BON"/>
    <property type="match status" value="1"/>
</dbReference>
<dbReference type="PANTHER" id="PTHR34606">
    <property type="entry name" value="BON DOMAIN-CONTAINING PROTEIN"/>
    <property type="match status" value="1"/>
</dbReference>
<keyword evidence="2" id="KW-0732">Signal</keyword>
<dbReference type="Pfam" id="PF04972">
    <property type="entry name" value="BON"/>
    <property type="match status" value="1"/>
</dbReference>
<dbReference type="InterPro" id="IPR007055">
    <property type="entry name" value="BON_dom"/>
</dbReference>
<evidence type="ECO:0000313" key="5">
    <source>
        <dbReference type="Proteomes" id="UP001064632"/>
    </source>
</evidence>
<evidence type="ECO:0000256" key="2">
    <source>
        <dbReference type="SAM" id="SignalP"/>
    </source>
</evidence>
<dbReference type="InterPro" id="IPR051686">
    <property type="entry name" value="Lipoprotein_DolP"/>
</dbReference>
<gene>
    <name evidence="4" type="ORF">N4264_05250</name>
</gene>
<dbReference type="SMART" id="SM00749">
    <property type="entry name" value="BON"/>
    <property type="match status" value="1"/>
</dbReference>
<evidence type="ECO:0000259" key="3">
    <source>
        <dbReference type="PROSITE" id="PS50914"/>
    </source>
</evidence>
<dbReference type="InterPro" id="IPR014004">
    <property type="entry name" value="Transpt-assoc_nodulatn_dom_bac"/>
</dbReference>
<evidence type="ECO:0000313" key="4">
    <source>
        <dbReference type="EMBL" id="UXI69059.1"/>
    </source>
</evidence>
<protein>
    <submittedName>
        <fullName evidence="4">BON domain-containing protein</fullName>
    </submittedName>
</protein>
<organism evidence="4 5">
    <name type="scientific">Tahibacter amnicola</name>
    <dbReference type="NCBI Taxonomy" id="2976241"/>
    <lineage>
        <taxon>Bacteria</taxon>
        <taxon>Pseudomonadati</taxon>
        <taxon>Pseudomonadota</taxon>
        <taxon>Gammaproteobacteria</taxon>
        <taxon>Lysobacterales</taxon>
        <taxon>Rhodanobacteraceae</taxon>
        <taxon>Tahibacter</taxon>
    </lineage>
</organism>
<feature type="region of interest" description="Disordered" evidence="1">
    <location>
        <begin position="25"/>
        <end position="53"/>
    </location>
</feature>
<proteinExistence type="predicted"/>
<feature type="signal peptide" evidence="2">
    <location>
        <begin position="1"/>
        <end position="24"/>
    </location>
</feature>
<sequence>MRIPFIAKSAAALLLGVTSIAVWANDPPKTDAKDRQEQVKHDNDHDSSQPMGDTWITTKVKTELLADSAVKGTDINVTTINGVVTLAGVLDNQVAIDKAITIAKNVKGVTDVDTRALKLRK</sequence>
<feature type="compositionally biased region" description="Basic and acidic residues" evidence="1">
    <location>
        <begin position="28"/>
        <end position="47"/>
    </location>
</feature>
<feature type="chain" id="PRO_5046368679" evidence="2">
    <location>
        <begin position="25"/>
        <end position="121"/>
    </location>
</feature>
<dbReference type="EMBL" id="CP104694">
    <property type="protein sequence ID" value="UXI69059.1"/>
    <property type="molecule type" value="Genomic_DNA"/>
</dbReference>
<evidence type="ECO:0000256" key="1">
    <source>
        <dbReference type="SAM" id="MobiDB-lite"/>
    </source>
</evidence>
<dbReference type="Proteomes" id="UP001064632">
    <property type="component" value="Chromosome"/>
</dbReference>
<dbReference type="RefSeq" id="WP_261696017.1">
    <property type="nucleotide sequence ID" value="NZ_CP104694.1"/>
</dbReference>
<accession>A0ABY6BGR9</accession>
<dbReference type="PANTHER" id="PTHR34606:SF15">
    <property type="entry name" value="BON DOMAIN-CONTAINING PROTEIN"/>
    <property type="match status" value="1"/>
</dbReference>
<keyword evidence="5" id="KW-1185">Reference proteome</keyword>